<dbReference type="GO" id="GO:0004519">
    <property type="term" value="F:endonuclease activity"/>
    <property type="evidence" value="ECO:0007669"/>
    <property type="project" value="UniProtKB-KW"/>
</dbReference>
<evidence type="ECO:0000256" key="5">
    <source>
        <dbReference type="RuleBase" id="RU000651"/>
    </source>
</evidence>
<protein>
    <recommendedName>
        <fullName evidence="6">Ribonuclease A-domain domain-containing protein</fullName>
    </recommendedName>
</protein>
<evidence type="ECO:0000313" key="7">
    <source>
        <dbReference type="Ensembl" id="ENSONIP00000078109.1"/>
    </source>
</evidence>
<dbReference type="SMART" id="SM00092">
    <property type="entry name" value="RNAse_Pc"/>
    <property type="match status" value="1"/>
</dbReference>
<dbReference type="Ensembl" id="ENSONIT00000089992.1">
    <property type="protein sequence ID" value="ENSONIP00000078109.1"/>
    <property type="gene ID" value="ENSONIG00000039390.1"/>
</dbReference>
<sequence length="132" mass="14451">MKTPFVCLLLGLLSAVELSASLDFYQKHVIENIQPDECTTVMQTRHIKGLFGGCKKVNTFLLGAHQKVQDICAGISGQKIVNFNVVVCKHDGSSLHPNCIYAGQTLGLEIVVIRCKDGVPVHLDKTVVFNNE</sequence>
<reference evidence="7" key="2">
    <citation type="submission" date="2025-09" db="UniProtKB">
        <authorList>
            <consortium name="Ensembl"/>
        </authorList>
    </citation>
    <scope>IDENTIFICATION</scope>
</reference>
<accession>A0A669F2H8</accession>
<dbReference type="InterPro" id="IPR001427">
    <property type="entry name" value="RNaseA"/>
</dbReference>
<dbReference type="AlphaFoldDB" id="A0A669F2H8"/>
<dbReference type="InParanoid" id="A0A669F2H8"/>
<feature type="domain" description="Ribonuclease A-domain" evidence="6">
    <location>
        <begin position="17"/>
        <end position="127"/>
    </location>
</feature>
<dbReference type="Gene3D" id="3.10.130.10">
    <property type="entry name" value="Ribonuclease A-like domain"/>
    <property type="match status" value="1"/>
</dbReference>
<dbReference type="InterPro" id="IPR023411">
    <property type="entry name" value="RNaseA_AS"/>
</dbReference>
<dbReference type="GO" id="GO:0004540">
    <property type="term" value="F:RNA nuclease activity"/>
    <property type="evidence" value="ECO:0007669"/>
    <property type="project" value="TreeGrafter"/>
</dbReference>
<evidence type="ECO:0000256" key="4">
    <source>
        <dbReference type="ARBA" id="ARBA00022801"/>
    </source>
</evidence>
<proteinExistence type="inferred from homology"/>
<dbReference type="Proteomes" id="UP000005207">
    <property type="component" value="Unplaced"/>
</dbReference>
<dbReference type="GO" id="GO:0003676">
    <property type="term" value="F:nucleic acid binding"/>
    <property type="evidence" value="ECO:0007669"/>
    <property type="project" value="InterPro"/>
</dbReference>
<reference evidence="7" key="1">
    <citation type="submission" date="2025-08" db="UniProtKB">
        <authorList>
            <consortium name="Ensembl"/>
        </authorList>
    </citation>
    <scope>IDENTIFICATION</scope>
</reference>
<keyword evidence="3 5" id="KW-0255">Endonuclease</keyword>
<evidence type="ECO:0000256" key="2">
    <source>
        <dbReference type="ARBA" id="ARBA00022722"/>
    </source>
</evidence>
<keyword evidence="2 5" id="KW-0540">Nuclease</keyword>
<dbReference type="PANTHER" id="PTHR11437">
    <property type="entry name" value="RIBONUCLEASE"/>
    <property type="match status" value="1"/>
</dbReference>
<keyword evidence="5" id="KW-0732">Signal</keyword>
<dbReference type="PROSITE" id="PS00127">
    <property type="entry name" value="RNASE_PANCREATIC"/>
    <property type="match status" value="1"/>
</dbReference>
<organism evidence="7 8">
    <name type="scientific">Oreochromis niloticus</name>
    <name type="common">Nile tilapia</name>
    <name type="synonym">Tilapia nilotica</name>
    <dbReference type="NCBI Taxonomy" id="8128"/>
    <lineage>
        <taxon>Eukaryota</taxon>
        <taxon>Metazoa</taxon>
        <taxon>Chordata</taxon>
        <taxon>Craniata</taxon>
        <taxon>Vertebrata</taxon>
        <taxon>Euteleostomi</taxon>
        <taxon>Actinopterygii</taxon>
        <taxon>Neopterygii</taxon>
        <taxon>Teleostei</taxon>
        <taxon>Neoteleostei</taxon>
        <taxon>Acanthomorphata</taxon>
        <taxon>Ovalentaria</taxon>
        <taxon>Cichlomorphae</taxon>
        <taxon>Cichliformes</taxon>
        <taxon>Cichlidae</taxon>
        <taxon>African cichlids</taxon>
        <taxon>Pseudocrenilabrinae</taxon>
        <taxon>Oreochromini</taxon>
        <taxon>Oreochromis</taxon>
    </lineage>
</organism>
<evidence type="ECO:0000256" key="3">
    <source>
        <dbReference type="ARBA" id="ARBA00022759"/>
    </source>
</evidence>
<dbReference type="GO" id="GO:0050830">
    <property type="term" value="P:defense response to Gram-positive bacterium"/>
    <property type="evidence" value="ECO:0007669"/>
    <property type="project" value="TreeGrafter"/>
</dbReference>
<evidence type="ECO:0000313" key="8">
    <source>
        <dbReference type="Proteomes" id="UP000005207"/>
    </source>
</evidence>
<dbReference type="Pfam" id="PF00074">
    <property type="entry name" value="RnaseA"/>
    <property type="match status" value="1"/>
</dbReference>
<keyword evidence="4 5" id="KW-0378">Hydrolase</keyword>
<dbReference type="GO" id="GO:0016787">
    <property type="term" value="F:hydrolase activity"/>
    <property type="evidence" value="ECO:0007669"/>
    <property type="project" value="UniProtKB-KW"/>
</dbReference>
<evidence type="ECO:0000256" key="1">
    <source>
        <dbReference type="ARBA" id="ARBA00005600"/>
    </source>
</evidence>
<dbReference type="OMA" id="NMEINDC"/>
<dbReference type="GeneTree" id="ENSGT00990000204460"/>
<evidence type="ECO:0000259" key="6">
    <source>
        <dbReference type="SMART" id="SM00092"/>
    </source>
</evidence>
<feature type="signal peptide" evidence="5">
    <location>
        <begin position="1"/>
        <end position="21"/>
    </location>
</feature>
<dbReference type="InterPro" id="IPR036816">
    <property type="entry name" value="RNaseA-like_dom_sf"/>
</dbReference>
<feature type="chain" id="PRO_5025712071" description="Ribonuclease A-domain domain-containing protein" evidence="5">
    <location>
        <begin position="22"/>
        <end position="132"/>
    </location>
</feature>
<dbReference type="InterPro" id="IPR023412">
    <property type="entry name" value="RNaseA_domain"/>
</dbReference>
<name>A0A669F2H8_ORENI</name>
<comment type="similarity">
    <text evidence="1 5">Belongs to the pancreatic ribonuclease family.</text>
</comment>
<keyword evidence="8" id="KW-1185">Reference proteome</keyword>
<dbReference type="SUPFAM" id="SSF54076">
    <property type="entry name" value="RNase A-like"/>
    <property type="match status" value="1"/>
</dbReference>